<protein>
    <recommendedName>
        <fullName evidence="3">Anti-sigma factor NepR domain-containing protein</fullName>
    </recommendedName>
</protein>
<gene>
    <name evidence="1" type="ORF">FS320_41175</name>
</gene>
<comment type="caution">
    <text evidence="1">The sequence shown here is derived from an EMBL/GenBank/DDBJ whole genome shotgun (WGS) entry which is preliminary data.</text>
</comment>
<name>A0A5N7MW61_9HYPH</name>
<evidence type="ECO:0000313" key="1">
    <source>
        <dbReference type="EMBL" id="MPR31148.1"/>
    </source>
</evidence>
<dbReference type="Proteomes" id="UP000403266">
    <property type="component" value="Unassembled WGS sequence"/>
</dbReference>
<organism evidence="1 2">
    <name type="scientific">Microvirga tunisiensis</name>
    <dbReference type="NCBI Taxonomy" id="2108360"/>
    <lineage>
        <taxon>Bacteria</taxon>
        <taxon>Pseudomonadati</taxon>
        <taxon>Pseudomonadota</taxon>
        <taxon>Alphaproteobacteria</taxon>
        <taxon>Hyphomicrobiales</taxon>
        <taxon>Methylobacteriaceae</taxon>
        <taxon>Microvirga</taxon>
    </lineage>
</organism>
<evidence type="ECO:0008006" key="3">
    <source>
        <dbReference type="Google" id="ProtNLM"/>
    </source>
</evidence>
<sequence length="76" mass="8761">MADDVNEDWPIGLIVAVPRAWRGESLWDDIRVQTQDRIGADLRAMYADLLRQPLSPGLERLVHQIKTRLETLPHEC</sequence>
<proteinExistence type="predicted"/>
<dbReference type="AlphaFoldDB" id="A0A5N7MW61"/>
<reference evidence="1 2" key="1">
    <citation type="journal article" date="2019" name="Syst. Appl. Microbiol.">
        <title>Microvirga tunisiensis sp. nov., a root nodule symbiotic bacterium isolated from Lupinus micranthus and L. luteus grown in Northern Tunisia.</title>
        <authorList>
            <person name="Msaddak A."/>
            <person name="Rejili M."/>
            <person name="Duran D."/>
            <person name="Mars M."/>
            <person name="Palacios J.M."/>
            <person name="Ruiz-Argueso T."/>
            <person name="Rey L."/>
            <person name="Imperial J."/>
        </authorList>
    </citation>
    <scope>NUCLEOTIDE SEQUENCE [LARGE SCALE GENOMIC DNA]</scope>
    <source>
        <strain evidence="1 2">Lmie10</strain>
    </source>
</reference>
<accession>A0A5N7MW61</accession>
<keyword evidence="2" id="KW-1185">Reference proteome</keyword>
<evidence type="ECO:0000313" key="2">
    <source>
        <dbReference type="Proteomes" id="UP000403266"/>
    </source>
</evidence>
<dbReference type="EMBL" id="VOSK01000557">
    <property type="protein sequence ID" value="MPR31148.1"/>
    <property type="molecule type" value="Genomic_DNA"/>
</dbReference>